<dbReference type="PANTHER" id="PTHR12558">
    <property type="entry name" value="CELL DIVISION CYCLE 16,23,27"/>
    <property type="match status" value="1"/>
</dbReference>
<evidence type="ECO:0000256" key="1">
    <source>
        <dbReference type="PROSITE-ProRule" id="PRU00339"/>
    </source>
</evidence>
<accession>A0ABS3RPB9</accession>
<keyword evidence="2" id="KW-0472">Membrane</keyword>
<feature type="repeat" description="TPR" evidence="1">
    <location>
        <begin position="445"/>
        <end position="478"/>
    </location>
</feature>
<comment type="caution">
    <text evidence="3">The sequence shown here is derived from an EMBL/GenBank/DDBJ whole genome shotgun (WGS) entry which is preliminary data.</text>
</comment>
<proteinExistence type="predicted"/>
<dbReference type="Pfam" id="PF13429">
    <property type="entry name" value="TPR_15"/>
    <property type="match status" value="1"/>
</dbReference>
<organism evidence="3 4">
    <name type="scientific">Actinomadura violacea</name>
    <dbReference type="NCBI Taxonomy" id="2819934"/>
    <lineage>
        <taxon>Bacteria</taxon>
        <taxon>Bacillati</taxon>
        <taxon>Actinomycetota</taxon>
        <taxon>Actinomycetes</taxon>
        <taxon>Streptosporangiales</taxon>
        <taxon>Thermomonosporaceae</taxon>
        <taxon>Actinomadura</taxon>
    </lineage>
</organism>
<dbReference type="RefSeq" id="WP_208239431.1">
    <property type="nucleotide sequence ID" value="NZ_JAGEPF010000006.1"/>
</dbReference>
<dbReference type="SUPFAM" id="SSF48452">
    <property type="entry name" value="TPR-like"/>
    <property type="match status" value="7"/>
</dbReference>
<protein>
    <submittedName>
        <fullName evidence="3">Tetratricopeptide repeat protein</fullName>
    </submittedName>
</protein>
<keyword evidence="1" id="KW-0802">TPR repeat</keyword>
<keyword evidence="4" id="KW-1185">Reference proteome</keyword>
<feature type="repeat" description="TPR" evidence="1">
    <location>
        <begin position="174"/>
        <end position="207"/>
    </location>
</feature>
<evidence type="ECO:0000313" key="4">
    <source>
        <dbReference type="Proteomes" id="UP000680206"/>
    </source>
</evidence>
<dbReference type="PROSITE" id="PS50293">
    <property type="entry name" value="TPR_REGION"/>
    <property type="match status" value="2"/>
</dbReference>
<feature type="repeat" description="TPR" evidence="1">
    <location>
        <begin position="513"/>
        <end position="546"/>
    </location>
</feature>
<keyword evidence="2" id="KW-0812">Transmembrane</keyword>
<dbReference type="Pfam" id="PF14559">
    <property type="entry name" value="TPR_19"/>
    <property type="match status" value="2"/>
</dbReference>
<feature type="repeat" description="TPR" evidence="1">
    <location>
        <begin position="1060"/>
        <end position="1093"/>
    </location>
</feature>
<keyword evidence="2" id="KW-1133">Transmembrane helix</keyword>
<evidence type="ECO:0000256" key="2">
    <source>
        <dbReference type="SAM" id="Phobius"/>
    </source>
</evidence>
<gene>
    <name evidence="3" type="ORF">J4709_09990</name>
</gene>
<dbReference type="EMBL" id="JAGEPF010000006">
    <property type="protein sequence ID" value="MBO2457899.1"/>
    <property type="molecule type" value="Genomic_DNA"/>
</dbReference>
<name>A0ABS3RPB9_9ACTN</name>
<reference evidence="3 4" key="1">
    <citation type="submission" date="2021-03" db="EMBL/GenBank/DDBJ databases">
        <title>Actinomadura violae sp. nov., isolated from lichen in Thailand.</title>
        <authorList>
            <person name="Kanchanasin P."/>
            <person name="Saeng-In P."/>
            <person name="Phongsopitanun W."/>
            <person name="Yuki M."/>
            <person name="Kudo T."/>
            <person name="Ohkuma M."/>
            <person name="Tanasupawat S."/>
        </authorList>
    </citation>
    <scope>NUCLEOTIDE SEQUENCE [LARGE SCALE GENOMIC DNA]</scope>
    <source>
        <strain evidence="3 4">LCR2-06</strain>
    </source>
</reference>
<sequence length="1428" mass="158804">MADGQVHLANADRLRRRQEFDAAEAELAAAAAAGADGPAVELAWGRLEFDRDDPAAALARFAEAAALAPGSQDAIGWQVAALKHLCRFDEARGIADDGLARFPDSPTINVALARLLNAMEYPDEALARLEHVLDRHPDDENALEWKIEILAGLGRYAEAERVSEIALARHPESPRINESVADIYRKQHRFDAALDRYEKVLGTYPDNRVMLCDRIRVLRHAGRYEEARSAAEEAVRLLPRSPGVLVHRSYLAEDEDRLADALDDADAALRLQPNRLDALGQRIDVLRKLRRYDDAEETVERAIAAHPRSAPLLVALTWHYRTLQQDETALAMAERALALHPRHPGALDGRATALRDLRRFPEAEAAIAGAVALVPFSSRLRNEWGLLLDEQERYAGALEQFEKALEADPLDDFALRRRVTELRYLRRYEEAEEAARTALERVPSAGNFLERGRLHEDQERYPEALADFQRALELDPTEAWAHALIIDCLRRSERLDEAEEAAGQAISRFPDDPLLRRELGHVHASRDMDEQALQAFRKAVELSPVDPYYQVDVGNALLWLSRFREAESFLRDALRKRPDSVQLTQALAGVLTAQCRHDAAYEELTRADHGDVTDITDLRISTLRSARRFEEAEALALDAVERRPDIVRHRLELAQVHSDRGRHVEAEGVLRDALRRFPEDPGVLQALLGLYQWLGRYEDALFESQRLLASFPRSVAFLVQHTDVLDDLDRQDEAARMLRDAMPLHPGNGRLHWQLGWLLYDQGKYGDALAEFGQASAMEPTRDACYGRAAALCRLNRHEEAVSLLRAETAVRPNYAQTWVELADVYEDLGRYGEALTAAEQAIDLGPFYARAHETRIRILRLQQKPNEAEAAANEALARMPGMAVLALARGRVFDDRNEYVEALEDFDRALELLPLFNVAVIAKSSTLRSLRRFSEAERLVSAAVERYPHHTWLRMELGWIHRDQGRGAEARRVFEGLRDEATSPGRRAEACAGLGWTAFTDDDHAAAERHFRAAGEADEGPGDWQVGLAWTLVGQGDRDRWDEAERLCLDLLRRRPGNLMAHTCLGVLYFRREEYAAAEHHLKRTIDLDPYDGGYVDLGSLYVRLGRFEDAEEMLGKALQRDGYDAQAHIEYGNLCLQCEADEAEADVRARRAVRHFRQALTLSPASGPAAIGLAIGLARVPGDLLAAERVLRDAVDRAGNGPSRPKLLLALARLLIERGDATQRPELYREAVTTAQEAIERAAGDADAYFVAGVATYKTAAAGAEVRARPFYRHRAVRYLKECVRRDAGHVEGRRLLLLAEESARTARGGAAGSVILMSIATALLAALWIGFFQSHRISSTVLATLTPVLVGLVALGFVLPLLVRLKLPGGVEADLSASLQQVSSGPTGDVSIGPGRIGGQGADTMSMAPFVSGPSGQLPRLESAR</sequence>
<dbReference type="InterPro" id="IPR011990">
    <property type="entry name" value="TPR-like_helical_dom_sf"/>
</dbReference>
<feature type="repeat" description="TPR" evidence="1">
    <location>
        <begin position="378"/>
        <end position="411"/>
    </location>
</feature>
<dbReference type="Proteomes" id="UP000680206">
    <property type="component" value="Unassembled WGS sequence"/>
</dbReference>
<dbReference type="InterPro" id="IPR019734">
    <property type="entry name" value="TPR_rpt"/>
</dbReference>
<feature type="transmembrane region" description="Helical" evidence="2">
    <location>
        <begin position="1313"/>
        <end position="1332"/>
    </location>
</feature>
<dbReference type="PANTHER" id="PTHR12558:SF33">
    <property type="entry name" value="BLL7664 PROTEIN"/>
    <property type="match status" value="1"/>
</dbReference>
<feature type="repeat" description="TPR" evidence="1">
    <location>
        <begin position="749"/>
        <end position="782"/>
    </location>
</feature>
<feature type="repeat" description="TPR" evidence="1">
    <location>
        <begin position="816"/>
        <end position="849"/>
    </location>
</feature>
<dbReference type="PROSITE" id="PS50005">
    <property type="entry name" value="TPR"/>
    <property type="match status" value="8"/>
</dbReference>
<feature type="transmembrane region" description="Helical" evidence="2">
    <location>
        <begin position="1344"/>
        <end position="1366"/>
    </location>
</feature>
<feature type="repeat" description="TPR" evidence="1">
    <location>
        <begin position="884"/>
        <end position="917"/>
    </location>
</feature>
<dbReference type="Gene3D" id="1.25.40.10">
    <property type="entry name" value="Tetratricopeptide repeat domain"/>
    <property type="match status" value="8"/>
</dbReference>
<dbReference type="SMART" id="SM00028">
    <property type="entry name" value="TPR"/>
    <property type="match status" value="23"/>
</dbReference>
<evidence type="ECO:0000313" key="3">
    <source>
        <dbReference type="EMBL" id="MBO2457899.1"/>
    </source>
</evidence>
<dbReference type="Pfam" id="PF13432">
    <property type="entry name" value="TPR_16"/>
    <property type="match status" value="7"/>
</dbReference>